<evidence type="ECO:0000256" key="2">
    <source>
        <dbReference type="SAM" id="Phobius"/>
    </source>
</evidence>
<gene>
    <name evidence="3" type="ORF">DL764_008664</name>
</gene>
<keyword evidence="2" id="KW-0812">Transmembrane</keyword>
<evidence type="ECO:0000313" key="3">
    <source>
        <dbReference type="EMBL" id="RYO88896.1"/>
    </source>
</evidence>
<dbReference type="Pfam" id="PF13279">
    <property type="entry name" value="4HBT_2"/>
    <property type="match status" value="1"/>
</dbReference>
<dbReference type="EMBL" id="QJNU01000708">
    <property type="protein sequence ID" value="RYO88896.1"/>
    <property type="molecule type" value="Genomic_DNA"/>
</dbReference>
<evidence type="ECO:0008006" key="5">
    <source>
        <dbReference type="Google" id="ProtNLM"/>
    </source>
</evidence>
<name>A0A4Q4SWX2_9PEZI</name>
<proteinExistence type="inferred from homology"/>
<keyword evidence="4" id="KW-1185">Reference proteome</keyword>
<evidence type="ECO:0000313" key="4">
    <source>
        <dbReference type="Proteomes" id="UP000293360"/>
    </source>
</evidence>
<dbReference type="Proteomes" id="UP000293360">
    <property type="component" value="Unassembled WGS sequence"/>
</dbReference>
<dbReference type="InterPro" id="IPR029069">
    <property type="entry name" value="HotDog_dom_sf"/>
</dbReference>
<keyword evidence="2" id="KW-1133">Transmembrane helix</keyword>
<keyword evidence="2" id="KW-0472">Membrane</keyword>
<comment type="caution">
    <text evidence="3">The sequence shown here is derived from an EMBL/GenBank/DDBJ whole genome shotgun (WGS) entry which is preliminary data.</text>
</comment>
<dbReference type="PANTHER" id="PTHR12475:SF4">
    <property type="entry name" value="PROTEIN THEM6"/>
    <property type="match status" value="1"/>
</dbReference>
<organism evidence="3 4">
    <name type="scientific">Monosporascus ibericus</name>
    <dbReference type="NCBI Taxonomy" id="155417"/>
    <lineage>
        <taxon>Eukaryota</taxon>
        <taxon>Fungi</taxon>
        <taxon>Dikarya</taxon>
        <taxon>Ascomycota</taxon>
        <taxon>Pezizomycotina</taxon>
        <taxon>Sordariomycetes</taxon>
        <taxon>Xylariomycetidae</taxon>
        <taxon>Xylariales</taxon>
        <taxon>Xylariales incertae sedis</taxon>
        <taxon>Monosporascus</taxon>
    </lineage>
</organism>
<dbReference type="SUPFAM" id="SSF54637">
    <property type="entry name" value="Thioesterase/thiol ester dehydrase-isomerase"/>
    <property type="match status" value="1"/>
</dbReference>
<comment type="similarity">
    <text evidence="1">Belongs to the lcsJ thioesterase family.</text>
</comment>
<protein>
    <recommendedName>
        <fullName evidence="5">Capsule polysaccharide biosynthesis protein</fullName>
    </recommendedName>
</protein>
<accession>A0A4Q4SWX2</accession>
<dbReference type="OrthoDB" id="265761at2759"/>
<dbReference type="AlphaFoldDB" id="A0A4Q4SWX2"/>
<feature type="transmembrane region" description="Helical" evidence="2">
    <location>
        <begin position="12"/>
        <end position="30"/>
    </location>
</feature>
<reference evidence="3 4" key="1">
    <citation type="submission" date="2018-06" db="EMBL/GenBank/DDBJ databases">
        <title>Complete Genomes of Monosporascus.</title>
        <authorList>
            <person name="Robinson A.J."/>
            <person name="Natvig D.O."/>
        </authorList>
    </citation>
    <scope>NUCLEOTIDE SEQUENCE [LARGE SCALE GENOMIC DNA]</scope>
    <source>
        <strain evidence="3 4">CBS 110550</strain>
    </source>
</reference>
<dbReference type="InterPro" id="IPR051490">
    <property type="entry name" value="THEM6_lcsJ_thioesterase"/>
</dbReference>
<dbReference type="PANTHER" id="PTHR12475">
    <property type="match status" value="1"/>
</dbReference>
<sequence>MASSAGTTRRVLRVVLPALIPAVAYTAYRFDLARAMKAFFTGSGKYSRIAALALLLWNWKSLPLAWTIRVWNAMIIHLYLRKSHPHTPDKLFHPVISKSHVTLLEVDYNIHKSNSTYFADLDVSRTHLVSHLMSRGLRIAADNVNTKLVMDPADPSRPAKGKLGIMLGATGCSFKKEIKPYAKYEMWSRILAWDRKWLYIVTHFVEKGAVRPKSWDGASFGPTRKGDGKPQDWEKKIHATAVSKYVFKIGRLTVHPAVIIGASGLLPERPGGWVTTENGMAKPAQPVTGGTLDEAGSTEWDWTRTDGELKKGLEYAKHFAALDEMHGLFDGAEDGALGSFGLG</sequence>
<evidence type="ECO:0000256" key="1">
    <source>
        <dbReference type="ARBA" id="ARBA00038476"/>
    </source>
</evidence>